<dbReference type="AlphaFoldDB" id="A0A7K7BGG8"/>
<keyword evidence="2 6" id="KW-0812">Transmembrane</keyword>
<dbReference type="PANTHER" id="PTHR17615:SF7">
    <property type="entry name" value="PROTEIN ENTREP3"/>
    <property type="match status" value="1"/>
</dbReference>
<feature type="non-terminal residue" evidence="7">
    <location>
        <position position="134"/>
    </location>
</feature>
<organism evidence="7 8">
    <name type="scientific">Nothoprocta ornata</name>
    <dbReference type="NCBI Taxonomy" id="83376"/>
    <lineage>
        <taxon>Eukaryota</taxon>
        <taxon>Metazoa</taxon>
        <taxon>Chordata</taxon>
        <taxon>Craniata</taxon>
        <taxon>Vertebrata</taxon>
        <taxon>Euteleostomi</taxon>
        <taxon>Archelosauria</taxon>
        <taxon>Archosauria</taxon>
        <taxon>Dinosauria</taxon>
        <taxon>Saurischia</taxon>
        <taxon>Theropoda</taxon>
        <taxon>Coelurosauria</taxon>
        <taxon>Aves</taxon>
        <taxon>Palaeognathae</taxon>
        <taxon>Tinamiformes</taxon>
        <taxon>Tinamidae</taxon>
        <taxon>Nothoprocta</taxon>
    </lineage>
</organism>
<keyword evidence="3 6" id="KW-1133">Transmembrane helix</keyword>
<evidence type="ECO:0000313" key="8">
    <source>
        <dbReference type="Proteomes" id="UP000531938"/>
    </source>
</evidence>
<evidence type="ECO:0000256" key="4">
    <source>
        <dbReference type="ARBA" id="ARBA00023136"/>
    </source>
</evidence>
<reference evidence="7 8" key="1">
    <citation type="submission" date="2019-09" db="EMBL/GenBank/DDBJ databases">
        <title>Bird 10,000 Genomes (B10K) Project - Family phase.</title>
        <authorList>
            <person name="Zhang G."/>
        </authorList>
    </citation>
    <scope>NUCLEOTIDE SEQUENCE [LARGE SCALE GENOMIC DNA]</scope>
    <source>
        <strain evidence="7">B10K-MSB-03</strain>
    </source>
</reference>
<sequence>LALSGIVGIVSCKRPLTLVVAFFALLSALGVALSLAGAVLSCRSARLVASLEACERERDACVCCRARPAAASCGGQSETLALFAQPDCRGLRAALKDLLFSVCGLTVCSTVACALSAAVCCLHVFIPRGAHGVG</sequence>
<comment type="subcellular location">
    <subcellularLocation>
        <location evidence="1">Membrane</location>
        <topology evidence="1">Multi-pass membrane protein</topology>
    </subcellularLocation>
</comment>
<dbReference type="Pfam" id="PF04103">
    <property type="entry name" value="CD20"/>
    <property type="match status" value="1"/>
</dbReference>
<dbReference type="Proteomes" id="UP000531938">
    <property type="component" value="Unassembled WGS sequence"/>
</dbReference>
<comment type="similarity">
    <text evidence="5">Belongs to the ENTREP family.</text>
</comment>
<name>A0A7K7BGG8_9AVES</name>
<feature type="non-terminal residue" evidence="7">
    <location>
        <position position="1"/>
    </location>
</feature>
<proteinExistence type="inferred from homology"/>
<accession>A0A7K7BGG8</accession>
<dbReference type="InterPro" id="IPR030431">
    <property type="entry name" value="ENTREP1-3"/>
</dbReference>
<evidence type="ECO:0000313" key="7">
    <source>
        <dbReference type="EMBL" id="NWY07399.1"/>
    </source>
</evidence>
<dbReference type="EMBL" id="VZSH01000399">
    <property type="protein sequence ID" value="NWY07399.1"/>
    <property type="molecule type" value="Genomic_DNA"/>
</dbReference>
<dbReference type="GO" id="GO:0016020">
    <property type="term" value="C:membrane"/>
    <property type="evidence" value="ECO:0007669"/>
    <property type="project" value="UniProtKB-SubCell"/>
</dbReference>
<evidence type="ECO:0000256" key="2">
    <source>
        <dbReference type="ARBA" id="ARBA00022692"/>
    </source>
</evidence>
<evidence type="ECO:0000256" key="1">
    <source>
        <dbReference type="ARBA" id="ARBA00004141"/>
    </source>
</evidence>
<feature type="transmembrane region" description="Helical" evidence="6">
    <location>
        <begin position="98"/>
        <end position="126"/>
    </location>
</feature>
<feature type="transmembrane region" description="Helical" evidence="6">
    <location>
        <begin position="20"/>
        <end position="40"/>
    </location>
</feature>
<evidence type="ECO:0000256" key="3">
    <source>
        <dbReference type="ARBA" id="ARBA00022989"/>
    </source>
</evidence>
<dbReference type="PANTHER" id="PTHR17615">
    <property type="entry name" value="PROTEIN FAM189A"/>
    <property type="match status" value="1"/>
</dbReference>
<protein>
    <submittedName>
        <fullName evidence="7">F189B protein</fullName>
    </submittedName>
</protein>
<evidence type="ECO:0000256" key="6">
    <source>
        <dbReference type="SAM" id="Phobius"/>
    </source>
</evidence>
<comment type="caution">
    <text evidence="7">The sequence shown here is derived from an EMBL/GenBank/DDBJ whole genome shotgun (WGS) entry which is preliminary data.</text>
</comment>
<evidence type="ECO:0000256" key="5">
    <source>
        <dbReference type="ARBA" id="ARBA00034309"/>
    </source>
</evidence>
<keyword evidence="4 6" id="KW-0472">Membrane</keyword>
<dbReference type="InterPro" id="IPR007237">
    <property type="entry name" value="CD20-like"/>
</dbReference>
<keyword evidence="8" id="KW-1185">Reference proteome</keyword>
<gene>
    <name evidence="7" type="primary">Fam189b</name>
    <name evidence="7" type="ORF">NOTORN_R00945</name>
</gene>